<name>A0AAE3AWN2_9FIRM</name>
<keyword evidence="6" id="KW-1185">Reference proteome</keyword>
<dbReference type="Proteomes" id="UP001199355">
    <property type="component" value="Unassembled WGS sequence"/>
</dbReference>
<dbReference type="Pfam" id="PF00128">
    <property type="entry name" value="Alpha-amylase"/>
    <property type="match status" value="1"/>
</dbReference>
<dbReference type="InterPro" id="IPR014756">
    <property type="entry name" value="Ig_E-set"/>
</dbReference>
<dbReference type="InterPro" id="IPR045857">
    <property type="entry name" value="O16G_dom_2"/>
</dbReference>
<dbReference type="Gene3D" id="3.20.20.80">
    <property type="entry name" value="Glycosidases"/>
    <property type="match status" value="1"/>
</dbReference>
<dbReference type="EMBL" id="JAJEQF010000070">
    <property type="protein sequence ID" value="MCC2169206.1"/>
    <property type="molecule type" value="Genomic_DNA"/>
</dbReference>
<evidence type="ECO:0000259" key="4">
    <source>
        <dbReference type="SMART" id="SM00642"/>
    </source>
</evidence>
<dbReference type="PANTHER" id="PTHR10357">
    <property type="entry name" value="ALPHA-AMYLASE FAMILY MEMBER"/>
    <property type="match status" value="1"/>
</dbReference>
<feature type="domain" description="Glycosyl hydrolase family 13 catalytic" evidence="4">
    <location>
        <begin position="145"/>
        <end position="509"/>
    </location>
</feature>
<protein>
    <submittedName>
        <fullName evidence="5">Glycoside hydrolase family 13 protein</fullName>
    </submittedName>
</protein>
<dbReference type="SUPFAM" id="SSF81296">
    <property type="entry name" value="E set domains"/>
    <property type="match status" value="1"/>
</dbReference>
<dbReference type="GO" id="GO:0004553">
    <property type="term" value="F:hydrolase activity, hydrolyzing O-glycosyl compounds"/>
    <property type="evidence" value="ECO:0007669"/>
    <property type="project" value="InterPro"/>
</dbReference>
<evidence type="ECO:0000256" key="2">
    <source>
        <dbReference type="ARBA" id="ARBA00022801"/>
    </source>
</evidence>
<organism evidence="5 6">
    <name type="scientific">Gallintestinimicrobium propionicum</name>
    <dbReference type="NCBI Taxonomy" id="2981770"/>
    <lineage>
        <taxon>Bacteria</taxon>
        <taxon>Bacillati</taxon>
        <taxon>Bacillota</taxon>
        <taxon>Clostridia</taxon>
        <taxon>Lachnospirales</taxon>
        <taxon>Lachnospiraceae</taxon>
        <taxon>Gallintestinimicrobium</taxon>
    </lineage>
</organism>
<dbReference type="Gene3D" id="2.60.40.10">
    <property type="entry name" value="Immunoglobulins"/>
    <property type="match status" value="1"/>
</dbReference>
<dbReference type="Gene3D" id="3.90.400.10">
    <property type="entry name" value="Oligo-1,6-glucosidase, Domain 2"/>
    <property type="match status" value="1"/>
</dbReference>
<dbReference type="Pfam" id="PF02903">
    <property type="entry name" value="Alpha-amylase_N"/>
    <property type="match status" value="1"/>
</dbReference>
<sequence length="583" mass="67797">MIHLEAVYHRASQQFCYALDEEILMVGLQTGEEVEQVWIHYGDPFSTGILGGNETWEGSREEIVTKMRLPKHLWWEIPVQPPYKRCRYFFELQAGAERVFYFEDGFHSPEDVKNGQLGQCFTFPWMNSADINVTPKWVRETVWYQIFPERFCNGNKENDPDWVKPWGYHTVSNLDFYGGDLDGIRQKLPYLQELGITGLYLTPVFESPSSHKYDTTDYRKIDPGFGDEETMKLLVKEAHDRGIRVMLDGVFNHCGSNFLPWRDVMEKGPKSPYYDWFMINRWPCREQEGSTRDGRYYSFAFAERMPKLNTSEKKVRDYFLDTVRYWIETFDIDGLRLDVANEISHLFCRELRQMTKQLKPDFYLLGEIWHDAMPWLGGDEFDAVMNYPFAAAIREFWYQPEKTKSDLEEAIHENLVRYMRQTTEVLFNLLDSHDTDRLIHQTGGNQDLFFQQLAMLFTMPGSPCIYYGTEIAIEGGADPDCRRCMPWDQIEQGNYAEITEQVKQLIALRKEPAARSMEITFENNNSADRVVEYVKTGAEGSRLRVVLNASGKETDAGTEGSVLFARGYENGVLRAGGALVERL</sequence>
<comment type="caution">
    <text evidence="5">The sequence shown here is derived from an EMBL/GenBank/DDBJ whole genome shotgun (WGS) entry which is preliminary data.</text>
</comment>
<comment type="similarity">
    <text evidence="1">Belongs to the glycosyl hydrolase 13 family.</text>
</comment>
<dbReference type="SMART" id="SM00642">
    <property type="entry name" value="Aamy"/>
    <property type="match status" value="1"/>
</dbReference>
<evidence type="ECO:0000313" key="5">
    <source>
        <dbReference type="EMBL" id="MCC2169206.1"/>
    </source>
</evidence>
<keyword evidence="2 5" id="KW-0378">Hydrolase</keyword>
<reference evidence="5 6" key="1">
    <citation type="submission" date="2021-10" db="EMBL/GenBank/DDBJ databases">
        <title>Anaerobic single-cell dispensing facilitates the cultivation of human gut bacteria.</title>
        <authorList>
            <person name="Afrizal A."/>
        </authorList>
    </citation>
    <scope>NUCLEOTIDE SEQUENCE [LARGE SCALE GENOMIC DNA]</scope>
    <source>
        <strain evidence="5 6">CLA-AA-H244</strain>
    </source>
</reference>
<dbReference type="InterPro" id="IPR017853">
    <property type="entry name" value="GH"/>
</dbReference>
<keyword evidence="3" id="KW-0326">Glycosidase</keyword>
<dbReference type="PANTHER" id="PTHR10357:SF210">
    <property type="entry name" value="MALTODEXTRIN GLUCOSIDASE"/>
    <property type="match status" value="1"/>
</dbReference>
<dbReference type="InterPro" id="IPR006047">
    <property type="entry name" value="GH13_cat_dom"/>
</dbReference>
<dbReference type="GO" id="GO:0005975">
    <property type="term" value="P:carbohydrate metabolic process"/>
    <property type="evidence" value="ECO:0007669"/>
    <property type="project" value="InterPro"/>
</dbReference>
<evidence type="ECO:0000256" key="1">
    <source>
        <dbReference type="ARBA" id="ARBA00008061"/>
    </source>
</evidence>
<dbReference type="InterPro" id="IPR004185">
    <property type="entry name" value="Glyco_hydro_13_lg-like_dom"/>
</dbReference>
<dbReference type="InterPro" id="IPR013783">
    <property type="entry name" value="Ig-like_fold"/>
</dbReference>
<dbReference type="CDD" id="cd02857">
    <property type="entry name" value="E_set_CDase_PDE_N"/>
    <property type="match status" value="1"/>
</dbReference>
<evidence type="ECO:0000256" key="3">
    <source>
        <dbReference type="ARBA" id="ARBA00023295"/>
    </source>
</evidence>
<dbReference type="AlphaFoldDB" id="A0AAE3AWN2"/>
<dbReference type="CDD" id="cd11338">
    <property type="entry name" value="AmyAc_CMD"/>
    <property type="match status" value="1"/>
</dbReference>
<proteinExistence type="inferred from homology"/>
<gene>
    <name evidence="5" type="ORF">LKD45_16225</name>
</gene>
<evidence type="ECO:0000313" key="6">
    <source>
        <dbReference type="Proteomes" id="UP001199355"/>
    </source>
</evidence>
<dbReference type="SUPFAM" id="SSF51445">
    <property type="entry name" value="(Trans)glycosidases"/>
    <property type="match status" value="1"/>
</dbReference>
<accession>A0AAE3AWN2</accession>